<reference evidence="2 3" key="1">
    <citation type="submission" date="2020-08" db="EMBL/GenBank/DDBJ databases">
        <title>Genomic Encyclopedia of Type Strains, Phase IV (KMG-IV): sequencing the most valuable type-strain genomes for metagenomic binning, comparative biology and taxonomic classification.</title>
        <authorList>
            <person name="Goeker M."/>
        </authorList>
    </citation>
    <scope>NUCLEOTIDE SEQUENCE [LARGE SCALE GENOMIC DNA]</scope>
    <source>
        <strain evidence="2 3">DSM 101465</strain>
    </source>
</reference>
<evidence type="ECO:0000313" key="2">
    <source>
        <dbReference type="EMBL" id="MBB6169536.1"/>
    </source>
</evidence>
<feature type="chain" id="PRO_5032633237" evidence="1">
    <location>
        <begin position="26"/>
        <end position="102"/>
    </location>
</feature>
<comment type="caution">
    <text evidence="2">The sequence shown here is derived from an EMBL/GenBank/DDBJ whole genome shotgun (WGS) entry which is preliminary data.</text>
</comment>
<evidence type="ECO:0000256" key="1">
    <source>
        <dbReference type="SAM" id="SignalP"/>
    </source>
</evidence>
<evidence type="ECO:0000313" key="3">
    <source>
        <dbReference type="Proteomes" id="UP000588017"/>
    </source>
</evidence>
<sequence length="102" mass="10910">MTARTLTLALLTAAALAAPTGQALAQSRPYAPGLSCRALAQIVASRGAVVISTSRTTYDRYVANGSFCFPTQVTSPAWVRTADTPNCFIGYTCKEFDIDDWD</sequence>
<dbReference type="RefSeq" id="WP_183336026.1">
    <property type="nucleotide sequence ID" value="NZ_BMHX01000008.1"/>
</dbReference>
<name>A0A841KHY4_9HYPH</name>
<proteinExistence type="predicted"/>
<dbReference type="Proteomes" id="UP000588017">
    <property type="component" value="Unassembled WGS sequence"/>
</dbReference>
<feature type="signal peptide" evidence="1">
    <location>
        <begin position="1"/>
        <end position="25"/>
    </location>
</feature>
<keyword evidence="1" id="KW-0732">Signal</keyword>
<dbReference type="AlphaFoldDB" id="A0A841KHY4"/>
<protein>
    <submittedName>
        <fullName evidence="2">Uncharacterized protein</fullName>
    </submittedName>
</protein>
<keyword evidence="3" id="KW-1185">Reference proteome</keyword>
<gene>
    <name evidence="2" type="ORF">HNQ73_003186</name>
</gene>
<dbReference type="EMBL" id="JACHEH010000008">
    <property type="protein sequence ID" value="MBB6169536.1"/>
    <property type="molecule type" value="Genomic_DNA"/>
</dbReference>
<organism evidence="2 3">
    <name type="scientific">Chelatococcus composti</name>
    <dbReference type="NCBI Taxonomy" id="1743235"/>
    <lineage>
        <taxon>Bacteria</taxon>
        <taxon>Pseudomonadati</taxon>
        <taxon>Pseudomonadota</taxon>
        <taxon>Alphaproteobacteria</taxon>
        <taxon>Hyphomicrobiales</taxon>
        <taxon>Chelatococcaceae</taxon>
        <taxon>Chelatococcus</taxon>
    </lineage>
</organism>
<accession>A0A841KHY4</accession>